<dbReference type="InterPro" id="IPR010987">
    <property type="entry name" value="Glutathione-S-Trfase_C-like"/>
</dbReference>
<feature type="binding site" evidence="2">
    <location>
        <begin position="141"/>
        <end position="142"/>
    </location>
    <ligand>
        <name>glutathione</name>
        <dbReference type="ChEBI" id="CHEBI:57925"/>
    </ligand>
</feature>
<dbReference type="PROSITE" id="PS50405">
    <property type="entry name" value="GST_CTER"/>
    <property type="match status" value="1"/>
</dbReference>
<feature type="active site" description="Proton donor/acceptor" evidence="1">
    <location>
        <position position="188"/>
    </location>
</feature>
<dbReference type="EMBL" id="FOEG01000001">
    <property type="protein sequence ID" value="SEO43396.1"/>
    <property type="molecule type" value="Genomic_DNA"/>
</dbReference>
<feature type="domain" description="GST C-terminal" evidence="4">
    <location>
        <begin position="161"/>
        <end position="292"/>
    </location>
</feature>
<dbReference type="InterPro" id="IPR036282">
    <property type="entry name" value="Glutathione-S-Trfase_C_sf"/>
</dbReference>
<dbReference type="Pfam" id="PF13409">
    <property type="entry name" value="GST_N_2"/>
    <property type="match status" value="1"/>
</dbReference>
<dbReference type="SUPFAM" id="SSF47616">
    <property type="entry name" value="GST C-terminal domain-like"/>
    <property type="match status" value="1"/>
</dbReference>
<dbReference type="SUPFAM" id="SSF52833">
    <property type="entry name" value="Thioredoxin-like"/>
    <property type="match status" value="1"/>
</dbReference>
<dbReference type="Gene3D" id="1.20.1050.10">
    <property type="match status" value="1"/>
</dbReference>
<organism evidence="5 6">
    <name type="scientific">Aquisalimonas asiatica</name>
    <dbReference type="NCBI Taxonomy" id="406100"/>
    <lineage>
        <taxon>Bacteria</taxon>
        <taxon>Pseudomonadati</taxon>
        <taxon>Pseudomonadota</taxon>
        <taxon>Gammaproteobacteria</taxon>
        <taxon>Chromatiales</taxon>
        <taxon>Ectothiorhodospiraceae</taxon>
        <taxon>Aquisalimonas</taxon>
    </lineage>
</organism>
<feature type="site" description="Lowers pKa of active site Cys" evidence="3">
    <location>
        <position position="246"/>
    </location>
</feature>
<gene>
    <name evidence="5" type="ORF">SAMN04488052_10158</name>
</gene>
<dbReference type="CDD" id="cd03190">
    <property type="entry name" value="GST_C_Omega_like"/>
    <property type="match status" value="1"/>
</dbReference>
<evidence type="ECO:0000259" key="4">
    <source>
        <dbReference type="PROSITE" id="PS50405"/>
    </source>
</evidence>
<dbReference type="SFLD" id="SFLDG01148">
    <property type="entry name" value="Xi_(cytGST)"/>
    <property type="match status" value="1"/>
</dbReference>
<dbReference type="SFLD" id="SFLDS00019">
    <property type="entry name" value="Glutathione_Transferase_(cytos"/>
    <property type="match status" value="1"/>
</dbReference>
<proteinExistence type="predicted"/>
<dbReference type="InterPro" id="IPR016639">
    <property type="entry name" value="GST_Omega/GSH"/>
</dbReference>
<dbReference type="PIRSF" id="PIRSF015753">
    <property type="entry name" value="GST"/>
    <property type="match status" value="1"/>
</dbReference>
<keyword evidence="5" id="KW-0808">Transferase</keyword>
<sequence>MGGRLIEGVWYTQGYEPDNKGRFVRQESAFRDWITDDASARFRPEAGRYHLYVSYACPWAHRVLIMRRLKGLEEAIPVSVVHPLMLDDGWEFRDYPGSTSDPIHGARFLREVYQAADAGFTGRVTVPLLWDKREQTIVNNESRELLRMLDHRWQSVAADTTDYAPADLVARVDETIDAIYEPVNNGVYKCGFAQSQDAYEEASEALFGALDHWDEVLGQQRFLCGGSITEADIALYTTLVRFDAVYSVHFKCSQRRIMDYPNLLGYLRDLYQRPAFRETTNMDHIRQHYYRSHGFINPTGIVARAPEVDLDAPHGRDRLS</sequence>
<evidence type="ECO:0000256" key="2">
    <source>
        <dbReference type="PIRSR" id="PIRSR015753-2"/>
    </source>
</evidence>
<dbReference type="InterPro" id="IPR047047">
    <property type="entry name" value="GST_Omega-like_C"/>
</dbReference>
<reference evidence="5 6" key="1">
    <citation type="submission" date="2016-10" db="EMBL/GenBank/DDBJ databases">
        <authorList>
            <person name="de Groot N.N."/>
        </authorList>
    </citation>
    <scope>NUCLEOTIDE SEQUENCE [LARGE SCALE GENOMIC DNA]</scope>
    <source>
        <strain evidence="5 6">CGMCC 1.6291</strain>
    </source>
</reference>
<dbReference type="OrthoDB" id="9769158at2"/>
<feature type="binding site" evidence="2">
    <location>
        <position position="90"/>
    </location>
    <ligand>
        <name>glutathione</name>
        <dbReference type="ChEBI" id="CHEBI:57925"/>
    </ligand>
</feature>
<dbReference type="Proteomes" id="UP000199657">
    <property type="component" value="Unassembled WGS sequence"/>
</dbReference>
<dbReference type="GO" id="GO:0004364">
    <property type="term" value="F:glutathione transferase activity"/>
    <property type="evidence" value="ECO:0007669"/>
    <property type="project" value="InterPro"/>
</dbReference>
<evidence type="ECO:0000256" key="1">
    <source>
        <dbReference type="PIRSR" id="PIRSR015753-1"/>
    </source>
</evidence>
<feature type="binding site" evidence="2">
    <location>
        <begin position="123"/>
        <end position="126"/>
    </location>
    <ligand>
        <name>glutathione</name>
        <dbReference type="ChEBI" id="CHEBI:57925"/>
    </ligand>
</feature>
<dbReference type="Pfam" id="PF13410">
    <property type="entry name" value="GST_C_2"/>
    <property type="match status" value="1"/>
</dbReference>
<dbReference type="InterPro" id="IPR004045">
    <property type="entry name" value="Glutathione_S-Trfase_N"/>
</dbReference>
<dbReference type="GO" id="GO:0005737">
    <property type="term" value="C:cytoplasm"/>
    <property type="evidence" value="ECO:0007669"/>
    <property type="project" value="TreeGrafter"/>
</dbReference>
<dbReference type="RefSeq" id="WP_091638932.1">
    <property type="nucleotide sequence ID" value="NZ_FOEG01000001.1"/>
</dbReference>
<dbReference type="PANTHER" id="PTHR32419">
    <property type="entry name" value="GLUTATHIONYL-HYDROQUINONE REDUCTASE"/>
    <property type="match status" value="1"/>
</dbReference>
<dbReference type="Gene3D" id="3.40.30.10">
    <property type="entry name" value="Glutaredoxin"/>
    <property type="match status" value="1"/>
</dbReference>
<evidence type="ECO:0000256" key="3">
    <source>
        <dbReference type="PIRSR" id="PIRSR015753-3"/>
    </source>
</evidence>
<feature type="active site" description="Nucleophile" evidence="1">
    <location>
        <position position="57"/>
    </location>
</feature>
<protein>
    <submittedName>
        <fullName evidence="5">Putative glutathione S-transferase</fullName>
    </submittedName>
</protein>
<evidence type="ECO:0000313" key="6">
    <source>
        <dbReference type="Proteomes" id="UP000199657"/>
    </source>
</evidence>
<feature type="site" description="Lowers pKa of active site Cys" evidence="3">
    <location>
        <position position="289"/>
    </location>
</feature>
<name>A0A1H8PNN7_9GAMM</name>
<accession>A0A1H8PNN7</accession>
<dbReference type="PANTHER" id="PTHR32419:SF6">
    <property type="entry name" value="GLUTATHIONE S-TRANSFERASE OMEGA-LIKE 1-RELATED"/>
    <property type="match status" value="1"/>
</dbReference>
<keyword evidence="6" id="KW-1185">Reference proteome</keyword>
<dbReference type="InterPro" id="IPR040079">
    <property type="entry name" value="Glutathione_S-Trfase"/>
</dbReference>
<evidence type="ECO:0000313" key="5">
    <source>
        <dbReference type="EMBL" id="SEO43396.1"/>
    </source>
</evidence>
<dbReference type="AlphaFoldDB" id="A0A1H8PNN7"/>
<dbReference type="SFLD" id="SFLDG01206">
    <property type="entry name" value="Xi.1"/>
    <property type="match status" value="1"/>
</dbReference>
<dbReference type="InterPro" id="IPR036249">
    <property type="entry name" value="Thioredoxin-like_sf"/>
</dbReference>